<name>A0A8R7TDF6_TRIUA</name>
<accession>A0A8R7TDF6</accession>
<protein>
    <submittedName>
        <fullName evidence="1">Uncharacterized protein</fullName>
    </submittedName>
</protein>
<dbReference type="EnsemblPlants" id="TuG1812G0200001103.01.T02">
    <property type="protein sequence ID" value="TuG1812G0200001103.01.T02.cds306000"/>
    <property type="gene ID" value="TuG1812G0200001103.01"/>
</dbReference>
<sequence length="151" mass="17186">MPPPWASSPCSSFVLRACDWSGMSAPNRRKPRRLSCSLPTRQYEKREAARPRSESCRMKEVGCLFRLMTPAQTSWLMKLCVLCAQPNTRPSTLLMGLPGPLPSKTKLSVLRRPFALEPSYWNLTSKVHRPRPWPARLYGAVQRGSVDAMKW</sequence>
<proteinExistence type="predicted"/>
<keyword evidence="2" id="KW-1185">Reference proteome</keyword>
<evidence type="ECO:0000313" key="2">
    <source>
        <dbReference type="Proteomes" id="UP000015106"/>
    </source>
</evidence>
<reference evidence="1" key="3">
    <citation type="submission" date="2022-06" db="UniProtKB">
        <authorList>
            <consortium name="EnsemblPlants"/>
        </authorList>
    </citation>
    <scope>IDENTIFICATION</scope>
</reference>
<evidence type="ECO:0000313" key="1">
    <source>
        <dbReference type="EnsemblPlants" id="TuG1812G0200001103.01.T02.cds306000"/>
    </source>
</evidence>
<reference evidence="2" key="1">
    <citation type="journal article" date="2013" name="Nature">
        <title>Draft genome of the wheat A-genome progenitor Triticum urartu.</title>
        <authorList>
            <person name="Ling H.Q."/>
            <person name="Zhao S."/>
            <person name="Liu D."/>
            <person name="Wang J."/>
            <person name="Sun H."/>
            <person name="Zhang C."/>
            <person name="Fan H."/>
            <person name="Li D."/>
            <person name="Dong L."/>
            <person name="Tao Y."/>
            <person name="Gao C."/>
            <person name="Wu H."/>
            <person name="Li Y."/>
            <person name="Cui Y."/>
            <person name="Guo X."/>
            <person name="Zheng S."/>
            <person name="Wang B."/>
            <person name="Yu K."/>
            <person name="Liang Q."/>
            <person name="Yang W."/>
            <person name="Lou X."/>
            <person name="Chen J."/>
            <person name="Feng M."/>
            <person name="Jian J."/>
            <person name="Zhang X."/>
            <person name="Luo G."/>
            <person name="Jiang Y."/>
            <person name="Liu J."/>
            <person name="Wang Z."/>
            <person name="Sha Y."/>
            <person name="Zhang B."/>
            <person name="Wu H."/>
            <person name="Tang D."/>
            <person name="Shen Q."/>
            <person name="Xue P."/>
            <person name="Zou S."/>
            <person name="Wang X."/>
            <person name="Liu X."/>
            <person name="Wang F."/>
            <person name="Yang Y."/>
            <person name="An X."/>
            <person name="Dong Z."/>
            <person name="Zhang K."/>
            <person name="Zhang X."/>
            <person name="Luo M.C."/>
            <person name="Dvorak J."/>
            <person name="Tong Y."/>
            <person name="Wang J."/>
            <person name="Yang H."/>
            <person name="Li Z."/>
            <person name="Wang D."/>
            <person name="Zhang A."/>
            <person name="Wang J."/>
        </authorList>
    </citation>
    <scope>NUCLEOTIDE SEQUENCE</scope>
    <source>
        <strain evidence="2">cv. G1812</strain>
    </source>
</reference>
<dbReference type="Gramene" id="TuG1812G0200001103.01.T02">
    <property type="protein sequence ID" value="TuG1812G0200001103.01.T02.cds306000"/>
    <property type="gene ID" value="TuG1812G0200001103.01"/>
</dbReference>
<dbReference type="AlphaFoldDB" id="A0A8R7TDF6"/>
<organism evidence="1 2">
    <name type="scientific">Triticum urartu</name>
    <name type="common">Red wild einkorn</name>
    <name type="synonym">Crithodium urartu</name>
    <dbReference type="NCBI Taxonomy" id="4572"/>
    <lineage>
        <taxon>Eukaryota</taxon>
        <taxon>Viridiplantae</taxon>
        <taxon>Streptophyta</taxon>
        <taxon>Embryophyta</taxon>
        <taxon>Tracheophyta</taxon>
        <taxon>Spermatophyta</taxon>
        <taxon>Magnoliopsida</taxon>
        <taxon>Liliopsida</taxon>
        <taxon>Poales</taxon>
        <taxon>Poaceae</taxon>
        <taxon>BOP clade</taxon>
        <taxon>Pooideae</taxon>
        <taxon>Triticodae</taxon>
        <taxon>Triticeae</taxon>
        <taxon>Triticinae</taxon>
        <taxon>Triticum</taxon>
    </lineage>
</organism>
<reference evidence="1" key="2">
    <citation type="submission" date="2018-03" db="EMBL/GenBank/DDBJ databases">
        <title>The Triticum urartu genome reveals the dynamic nature of wheat genome evolution.</title>
        <authorList>
            <person name="Ling H."/>
            <person name="Ma B."/>
            <person name="Shi X."/>
            <person name="Liu H."/>
            <person name="Dong L."/>
            <person name="Sun H."/>
            <person name="Cao Y."/>
            <person name="Gao Q."/>
            <person name="Zheng S."/>
            <person name="Li Y."/>
            <person name="Yu Y."/>
            <person name="Du H."/>
            <person name="Qi M."/>
            <person name="Li Y."/>
            <person name="Yu H."/>
            <person name="Cui Y."/>
            <person name="Wang N."/>
            <person name="Chen C."/>
            <person name="Wu H."/>
            <person name="Zhao Y."/>
            <person name="Zhang J."/>
            <person name="Li Y."/>
            <person name="Zhou W."/>
            <person name="Zhang B."/>
            <person name="Hu W."/>
            <person name="Eijk M."/>
            <person name="Tang J."/>
            <person name="Witsenboer H."/>
            <person name="Zhao S."/>
            <person name="Li Z."/>
            <person name="Zhang A."/>
            <person name="Wang D."/>
            <person name="Liang C."/>
        </authorList>
    </citation>
    <scope>NUCLEOTIDE SEQUENCE [LARGE SCALE GENOMIC DNA]</scope>
    <source>
        <strain evidence="1">cv. G1812</strain>
    </source>
</reference>
<dbReference type="Proteomes" id="UP000015106">
    <property type="component" value="Chromosome 2"/>
</dbReference>
<gene>
    <name evidence="1" type="primary">LOC125540992</name>
</gene>